<reference evidence="2" key="1">
    <citation type="submission" date="2020-11" db="EMBL/GenBank/DDBJ databases">
        <authorList>
            <consortium name="DOE Joint Genome Institute"/>
            <person name="Ahrendt S."/>
            <person name="Riley R."/>
            <person name="Andreopoulos W."/>
            <person name="Labutti K."/>
            <person name="Pangilinan J."/>
            <person name="Ruiz-Duenas F.J."/>
            <person name="Barrasa J.M."/>
            <person name="Sanchez-Garcia M."/>
            <person name="Camarero S."/>
            <person name="Miyauchi S."/>
            <person name="Serrano A."/>
            <person name="Linde D."/>
            <person name="Babiker R."/>
            <person name="Drula E."/>
            <person name="Ayuso-Fernandez I."/>
            <person name="Pacheco R."/>
            <person name="Padilla G."/>
            <person name="Ferreira P."/>
            <person name="Barriuso J."/>
            <person name="Kellner H."/>
            <person name="Castanera R."/>
            <person name="Alfaro M."/>
            <person name="Ramirez L."/>
            <person name="Pisabarro A.G."/>
            <person name="Kuo A."/>
            <person name="Tritt A."/>
            <person name="Lipzen A."/>
            <person name="He G."/>
            <person name="Yan M."/>
            <person name="Ng V."/>
            <person name="Cullen D."/>
            <person name="Martin F."/>
            <person name="Rosso M.-N."/>
            <person name="Henrissat B."/>
            <person name="Hibbett D."/>
            <person name="Martinez A.T."/>
            <person name="Grigoriev I.V."/>
        </authorList>
    </citation>
    <scope>NUCLEOTIDE SEQUENCE</scope>
    <source>
        <strain evidence="2">MF-IS2</strain>
    </source>
</reference>
<organism evidence="2 3">
    <name type="scientific">Macrolepiota fuliginosa MF-IS2</name>
    <dbReference type="NCBI Taxonomy" id="1400762"/>
    <lineage>
        <taxon>Eukaryota</taxon>
        <taxon>Fungi</taxon>
        <taxon>Dikarya</taxon>
        <taxon>Basidiomycota</taxon>
        <taxon>Agaricomycotina</taxon>
        <taxon>Agaricomycetes</taxon>
        <taxon>Agaricomycetidae</taxon>
        <taxon>Agaricales</taxon>
        <taxon>Agaricineae</taxon>
        <taxon>Agaricaceae</taxon>
        <taxon>Macrolepiota</taxon>
    </lineage>
</organism>
<dbReference type="Gene3D" id="1.20.1280.50">
    <property type="match status" value="1"/>
</dbReference>
<evidence type="ECO:0000313" key="2">
    <source>
        <dbReference type="EMBL" id="KAF9446247.1"/>
    </source>
</evidence>
<keyword evidence="3" id="KW-1185">Reference proteome</keyword>
<name>A0A9P5XA75_9AGAR</name>
<dbReference type="AlphaFoldDB" id="A0A9P5XA75"/>
<dbReference type="InterPro" id="IPR036047">
    <property type="entry name" value="F-box-like_dom_sf"/>
</dbReference>
<evidence type="ECO:0000313" key="3">
    <source>
        <dbReference type="Proteomes" id="UP000807342"/>
    </source>
</evidence>
<accession>A0A9P5XA75</accession>
<comment type="caution">
    <text evidence="2">The sequence shown here is derived from an EMBL/GenBank/DDBJ whole genome shotgun (WGS) entry which is preliminary data.</text>
</comment>
<dbReference type="Proteomes" id="UP000807342">
    <property type="component" value="Unassembled WGS sequence"/>
</dbReference>
<dbReference type="OrthoDB" id="2269034at2759"/>
<gene>
    <name evidence="2" type="ORF">P691DRAFT_674016</name>
</gene>
<feature type="non-terminal residue" evidence="2">
    <location>
        <position position="81"/>
    </location>
</feature>
<proteinExistence type="predicted"/>
<sequence>MRTPIAESDPTFLIETRLRELAVERSSLLCQLNDFRAATRVVPPEILSEIFVIAATPLRLGAVCSRWREVAWDTPELWTTI</sequence>
<dbReference type="Pfam" id="PF12937">
    <property type="entry name" value="F-box-like"/>
    <property type="match status" value="1"/>
</dbReference>
<dbReference type="SUPFAM" id="SSF81383">
    <property type="entry name" value="F-box domain"/>
    <property type="match status" value="1"/>
</dbReference>
<evidence type="ECO:0000259" key="1">
    <source>
        <dbReference type="Pfam" id="PF12937"/>
    </source>
</evidence>
<protein>
    <recommendedName>
        <fullName evidence="1">F-box domain-containing protein</fullName>
    </recommendedName>
</protein>
<dbReference type="InterPro" id="IPR001810">
    <property type="entry name" value="F-box_dom"/>
</dbReference>
<dbReference type="EMBL" id="MU151256">
    <property type="protein sequence ID" value="KAF9446247.1"/>
    <property type="molecule type" value="Genomic_DNA"/>
</dbReference>
<feature type="domain" description="F-box" evidence="1">
    <location>
        <begin position="42"/>
        <end position="81"/>
    </location>
</feature>